<organism evidence="1 2">
    <name type="scientific">Deinococcus arenae</name>
    <dbReference type="NCBI Taxonomy" id="1452751"/>
    <lineage>
        <taxon>Bacteria</taxon>
        <taxon>Thermotogati</taxon>
        <taxon>Deinococcota</taxon>
        <taxon>Deinococci</taxon>
        <taxon>Deinococcales</taxon>
        <taxon>Deinococcaceae</taxon>
        <taxon>Deinococcus</taxon>
    </lineage>
</organism>
<reference evidence="2" key="1">
    <citation type="journal article" date="2019" name="Int. J. Syst. Evol. Microbiol.">
        <title>The Global Catalogue of Microorganisms (GCM) 10K type strain sequencing project: providing services to taxonomists for standard genome sequencing and annotation.</title>
        <authorList>
            <consortium name="The Broad Institute Genomics Platform"/>
            <consortium name="The Broad Institute Genome Sequencing Center for Infectious Disease"/>
            <person name="Wu L."/>
            <person name="Ma J."/>
        </authorList>
    </citation>
    <scope>NUCLEOTIDE SEQUENCE [LARGE SCALE GENOMIC DNA]</scope>
    <source>
        <strain evidence="2">JCM 31047</strain>
    </source>
</reference>
<dbReference type="EMBL" id="BMQG01000030">
    <property type="protein sequence ID" value="GGM59581.1"/>
    <property type="molecule type" value="Genomic_DNA"/>
</dbReference>
<dbReference type="RefSeq" id="WP_189062871.1">
    <property type="nucleotide sequence ID" value="NZ_BMQG01000030.1"/>
</dbReference>
<name>A0A8H9L7X9_9DEIO</name>
<accession>A0A8H9L7X9</accession>
<dbReference type="Proteomes" id="UP000600547">
    <property type="component" value="Unassembled WGS sequence"/>
</dbReference>
<evidence type="ECO:0000313" key="2">
    <source>
        <dbReference type="Proteomes" id="UP000600547"/>
    </source>
</evidence>
<proteinExistence type="predicted"/>
<keyword evidence="2" id="KW-1185">Reference proteome</keyword>
<dbReference type="AlphaFoldDB" id="A0A8H9L7X9"/>
<comment type="caution">
    <text evidence="1">The sequence shown here is derived from an EMBL/GenBank/DDBJ whole genome shotgun (WGS) entry which is preliminary data.</text>
</comment>
<protein>
    <submittedName>
        <fullName evidence="1">Uncharacterized protein</fullName>
    </submittedName>
</protein>
<sequence>MTYSAPLDLTSGVTITLTPWPYLHFAARYAEYRRLLAAFRERAIFREDSEHPQDTLLERVILAAVPSETDREQILTPDLGLLLEAIHDLNRLDEVAAKPLGLYQRLLQAESSALETPSAPTSTTSPT</sequence>
<gene>
    <name evidence="1" type="ORF">GCM10008956_39050</name>
</gene>
<evidence type="ECO:0000313" key="1">
    <source>
        <dbReference type="EMBL" id="GGM59581.1"/>
    </source>
</evidence>